<evidence type="ECO:0000259" key="4">
    <source>
        <dbReference type="SMART" id="SM00534"/>
    </source>
</evidence>
<dbReference type="EMBL" id="DTKL01000035">
    <property type="protein sequence ID" value="HGY94275.1"/>
    <property type="molecule type" value="Genomic_DNA"/>
</dbReference>
<dbReference type="InterPro" id="IPR000432">
    <property type="entry name" value="DNA_mismatch_repair_MutS_C"/>
</dbReference>
<dbReference type="InterPro" id="IPR027417">
    <property type="entry name" value="P-loop_NTPase"/>
</dbReference>
<dbReference type="GO" id="GO:0030983">
    <property type="term" value="F:mismatched DNA binding"/>
    <property type="evidence" value="ECO:0007669"/>
    <property type="project" value="InterPro"/>
</dbReference>
<sequence>MDIANFQSVLFPFETIPDEIDRQTEPAYFPDLNLDQVVRVVMTGRAEYNLRPFFYWPCRNVGSVRYRHDIFRDLERRELRASVERFAEVMRSLRGRMVRADSMYYKRQKQRCQLDAVNVYIEGVRRFVSELGAAEPEAEGMRALLSYVSVCIGSIEFREMEGTAQHLIAELGRIRYALQIHGKRVTVRRYEPEPDYSADVLETFEKFRQGAGKEYRFKSRPPVEMNHVEAAILDRVALLYPGTFAALADFCERYRGYMDAALVRFDREVQFYLAWLEHVDRFKDSGLAFCYPEVSSVSKEIHAEDGFDLALAEARREEGQSVVTNSFSLSGEERVLVVTGPNQGGKTTFARMFGQLHFLAALGCPVPARNACLFLCDQLFTHFERGEVVENLRGKLEDELLRIRQIMEEATSQSILIMNESFLSTTLDDALFLSRKTMEKIVERDMLCVSVTFLDEMSRVKSAVSMVGEVDARDPSRRTFRIVRRPADGLAYAMTIAKKYGLTRDEIQTRITENAERSGK</sequence>
<keyword evidence="2" id="KW-0067">ATP-binding</keyword>
<dbReference type="AlphaFoldDB" id="A0A7V5CTN1"/>
<reference evidence="5" key="1">
    <citation type="journal article" date="2020" name="mSystems">
        <title>Genome- and Community-Level Interaction Insights into Carbon Utilization and Element Cycling Functions of Hydrothermarchaeota in Hydrothermal Sediment.</title>
        <authorList>
            <person name="Zhou Z."/>
            <person name="Liu Y."/>
            <person name="Xu W."/>
            <person name="Pan J."/>
            <person name="Luo Z.H."/>
            <person name="Li M."/>
        </authorList>
    </citation>
    <scope>NUCLEOTIDE SEQUENCE [LARGE SCALE GENOMIC DNA]</scope>
    <source>
        <strain evidence="5">SpSt-855</strain>
    </source>
</reference>
<dbReference type="PANTHER" id="PTHR11361:SF34">
    <property type="entry name" value="DNA MISMATCH REPAIR PROTEIN MSH1, MITOCHONDRIAL"/>
    <property type="match status" value="1"/>
</dbReference>
<evidence type="ECO:0000256" key="1">
    <source>
        <dbReference type="ARBA" id="ARBA00022741"/>
    </source>
</evidence>
<dbReference type="Gene3D" id="3.40.50.300">
    <property type="entry name" value="P-loop containing nucleotide triphosphate hydrolases"/>
    <property type="match status" value="1"/>
</dbReference>
<dbReference type="PANTHER" id="PTHR11361">
    <property type="entry name" value="DNA MISMATCH REPAIR PROTEIN MUTS FAMILY MEMBER"/>
    <property type="match status" value="1"/>
</dbReference>
<keyword evidence="1" id="KW-0547">Nucleotide-binding</keyword>
<keyword evidence="3" id="KW-0238">DNA-binding</keyword>
<organism evidence="5">
    <name type="scientific">Acidobacterium capsulatum</name>
    <dbReference type="NCBI Taxonomy" id="33075"/>
    <lineage>
        <taxon>Bacteria</taxon>
        <taxon>Pseudomonadati</taxon>
        <taxon>Acidobacteriota</taxon>
        <taxon>Terriglobia</taxon>
        <taxon>Terriglobales</taxon>
        <taxon>Acidobacteriaceae</taxon>
        <taxon>Acidobacterium</taxon>
    </lineage>
</organism>
<dbReference type="SMART" id="SM00534">
    <property type="entry name" value="MUTSac"/>
    <property type="match status" value="1"/>
</dbReference>
<feature type="domain" description="DNA mismatch repair proteins mutS family" evidence="4">
    <location>
        <begin position="333"/>
        <end position="520"/>
    </location>
</feature>
<dbReference type="GO" id="GO:0005524">
    <property type="term" value="F:ATP binding"/>
    <property type="evidence" value="ECO:0007669"/>
    <property type="project" value="UniProtKB-KW"/>
</dbReference>
<protein>
    <submittedName>
        <fullName evidence="5">DNA mismatch repair protein MutS</fullName>
    </submittedName>
</protein>
<dbReference type="SUPFAM" id="SSF52540">
    <property type="entry name" value="P-loop containing nucleoside triphosphate hydrolases"/>
    <property type="match status" value="1"/>
</dbReference>
<evidence type="ECO:0000256" key="2">
    <source>
        <dbReference type="ARBA" id="ARBA00022840"/>
    </source>
</evidence>
<proteinExistence type="predicted"/>
<dbReference type="GO" id="GO:0006298">
    <property type="term" value="P:mismatch repair"/>
    <property type="evidence" value="ECO:0007669"/>
    <property type="project" value="InterPro"/>
</dbReference>
<dbReference type="GO" id="GO:0005829">
    <property type="term" value="C:cytosol"/>
    <property type="evidence" value="ECO:0007669"/>
    <property type="project" value="TreeGrafter"/>
</dbReference>
<dbReference type="InterPro" id="IPR045076">
    <property type="entry name" value="MutS"/>
</dbReference>
<dbReference type="Pfam" id="PF00488">
    <property type="entry name" value="MutS_V"/>
    <property type="match status" value="1"/>
</dbReference>
<comment type="caution">
    <text evidence="5">The sequence shown here is derived from an EMBL/GenBank/DDBJ whole genome shotgun (WGS) entry which is preliminary data.</text>
</comment>
<evidence type="ECO:0000256" key="3">
    <source>
        <dbReference type="ARBA" id="ARBA00023125"/>
    </source>
</evidence>
<accession>A0A7V5CTN1</accession>
<dbReference type="GO" id="GO:0140664">
    <property type="term" value="F:ATP-dependent DNA damage sensor activity"/>
    <property type="evidence" value="ECO:0007669"/>
    <property type="project" value="InterPro"/>
</dbReference>
<name>A0A7V5CTN1_9BACT</name>
<gene>
    <name evidence="5" type="ORF">ENW50_06270</name>
</gene>
<evidence type="ECO:0000313" key="5">
    <source>
        <dbReference type="EMBL" id="HGY94275.1"/>
    </source>
</evidence>